<dbReference type="PANTHER" id="PTHR43300:SF6">
    <property type="entry name" value="ACETYLTRANSFERASE YVOF-RELATED"/>
    <property type="match status" value="1"/>
</dbReference>
<dbReference type="EC" id="2.3.1.18" evidence="6"/>
<evidence type="ECO:0000256" key="4">
    <source>
        <dbReference type="ARBA" id="ARBA00023315"/>
    </source>
</evidence>
<evidence type="ECO:0000256" key="3">
    <source>
        <dbReference type="ARBA" id="ARBA00022737"/>
    </source>
</evidence>
<comment type="similarity">
    <text evidence="1">Belongs to the transferase hexapeptide repeat family.</text>
</comment>
<organism evidence="6">
    <name type="scientific">Candidatus Atribacter allofermentans</name>
    <dbReference type="NCBI Taxonomy" id="1852833"/>
    <lineage>
        <taxon>Bacteria</taxon>
        <taxon>Pseudomonadati</taxon>
        <taxon>Atribacterota</taxon>
        <taxon>Atribacteria</taxon>
        <taxon>Atribacterales</taxon>
        <taxon>Atribacteraceae</taxon>
        <taxon>Atribacter</taxon>
    </lineage>
</organism>
<dbReference type="InterPro" id="IPR050179">
    <property type="entry name" value="Trans_hexapeptide_repeat"/>
</dbReference>
<gene>
    <name evidence="6" type="primary">lacA</name>
    <name evidence="6" type="ORF">BWY41_01998</name>
</gene>
<dbReference type="CDD" id="cd04647">
    <property type="entry name" value="LbH_MAT_like"/>
    <property type="match status" value="1"/>
</dbReference>
<sequence>MGSRRTEVRLKVDKNNSLYYWYKVKNPFLVILNTLVIFIFGFSPSLRLKTFLYRALGAKIHKSASLALAVILDCFFPELIEIGENSILGFRTTILTHEFLIKEFRTGKVKIGKNVMIGACSLVLAGVEIGDNTTVAAFSLVNKDLPSNVIAAGVPARIVRMKNQSDDTL</sequence>
<dbReference type="EMBL" id="MWBQ01000207">
    <property type="protein sequence ID" value="OQA54549.1"/>
    <property type="molecule type" value="Genomic_DNA"/>
</dbReference>
<dbReference type="PROSITE" id="PS00101">
    <property type="entry name" value="HEXAPEP_TRANSFERASES"/>
    <property type="match status" value="1"/>
</dbReference>
<dbReference type="PANTHER" id="PTHR43300">
    <property type="entry name" value="ACETYLTRANSFERASE"/>
    <property type="match status" value="1"/>
</dbReference>
<keyword evidence="5" id="KW-1133">Transmembrane helix</keyword>
<evidence type="ECO:0000313" key="6">
    <source>
        <dbReference type="EMBL" id="OQA54549.1"/>
    </source>
</evidence>
<dbReference type="GO" id="GO:0008870">
    <property type="term" value="F:galactoside O-acetyltransferase activity"/>
    <property type="evidence" value="ECO:0007669"/>
    <property type="project" value="UniProtKB-EC"/>
</dbReference>
<dbReference type="InterPro" id="IPR001451">
    <property type="entry name" value="Hexapep"/>
</dbReference>
<name>A0A1V5SJ12_9BACT</name>
<dbReference type="InterPro" id="IPR018357">
    <property type="entry name" value="Hexapep_transf_CS"/>
</dbReference>
<keyword evidence="5" id="KW-0812">Transmembrane</keyword>
<reference evidence="6" key="1">
    <citation type="submission" date="2017-02" db="EMBL/GenBank/DDBJ databases">
        <title>Delving into the versatile metabolic prowess of the omnipresent phylum Bacteroidetes.</title>
        <authorList>
            <person name="Nobu M.K."/>
            <person name="Mei R."/>
            <person name="Narihiro T."/>
            <person name="Kuroda K."/>
            <person name="Liu W.-T."/>
        </authorList>
    </citation>
    <scope>NUCLEOTIDE SEQUENCE</scope>
    <source>
        <strain evidence="6">ADurb.Bin276</strain>
    </source>
</reference>
<dbReference type="Proteomes" id="UP000485569">
    <property type="component" value="Unassembled WGS sequence"/>
</dbReference>
<dbReference type="InterPro" id="IPR011004">
    <property type="entry name" value="Trimer_LpxA-like_sf"/>
</dbReference>
<keyword evidence="2 6" id="KW-0808">Transferase</keyword>
<evidence type="ECO:0000256" key="2">
    <source>
        <dbReference type="ARBA" id="ARBA00022679"/>
    </source>
</evidence>
<dbReference type="AlphaFoldDB" id="A0A1V5SJ12"/>
<dbReference type="SUPFAM" id="SSF51161">
    <property type="entry name" value="Trimeric LpxA-like enzymes"/>
    <property type="match status" value="1"/>
</dbReference>
<comment type="caution">
    <text evidence="6">The sequence shown here is derived from an EMBL/GenBank/DDBJ whole genome shotgun (WGS) entry which is preliminary data.</text>
</comment>
<keyword evidence="4 6" id="KW-0012">Acyltransferase</keyword>
<proteinExistence type="inferred from homology"/>
<accession>A0A1V5SJ12</accession>
<evidence type="ECO:0000256" key="1">
    <source>
        <dbReference type="ARBA" id="ARBA00007274"/>
    </source>
</evidence>
<keyword evidence="5" id="KW-0472">Membrane</keyword>
<dbReference type="Pfam" id="PF00132">
    <property type="entry name" value="Hexapep"/>
    <property type="match status" value="1"/>
</dbReference>
<dbReference type="Gene3D" id="2.160.10.10">
    <property type="entry name" value="Hexapeptide repeat proteins"/>
    <property type="match status" value="1"/>
</dbReference>
<protein>
    <submittedName>
        <fullName evidence="6">Galactoside O-acetyltransferase</fullName>
        <ecNumber evidence="6">2.3.1.18</ecNumber>
    </submittedName>
</protein>
<evidence type="ECO:0000256" key="5">
    <source>
        <dbReference type="SAM" id="Phobius"/>
    </source>
</evidence>
<keyword evidence="3" id="KW-0677">Repeat</keyword>
<feature type="transmembrane region" description="Helical" evidence="5">
    <location>
        <begin position="28"/>
        <end position="46"/>
    </location>
</feature>